<keyword evidence="1" id="KW-1133">Transmembrane helix</keyword>
<keyword evidence="1" id="KW-0812">Transmembrane</keyword>
<dbReference type="HOGENOM" id="CLU_2936770_0_0_7"/>
<protein>
    <submittedName>
        <fullName evidence="2">Uncharacterized protein</fullName>
    </submittedName>
</protein>
<dbReference type="EMBL" id="CP004025">
    <property type="protein sequence ID" value="AGC43289.1"/>
    <property type="molecule type" value="Genomic_DNA"/>
</dbReference>
<dbReference type="AlphaFoldDB" id="L7U9Z8"/>
<evidence type="ECO:0000256" key="1">
    <source>
        <dbReference type="SAM" id="Phobius"/>
    </source>
</evidence>
<keyword evidence="1" id="KW-0472">Membrane</keyword>
<dbReference type="STRING" id="1278073.MYSTI_01960"/>
<feature type="transmembrane region" description="Helical" evidence="1">
    <location>
        <begin position="38"/>
        <end position="56"/>
    </location>
</feature>
<proteinExistence type="predicted"/>
<reference evidence="2 3" key="1">
    <citation type="journal article" date="2013" name="Genome Announc.">
        <title>Complete genome sequence of Myxococcus stipitatus strain DSM 14675, a fruiting myxobacterium.</title>
        <authorList>
            <person name="Huntley S."/>
            <person name="Kneip S."/>
            <person name="Treuner-Lange A."/>
            <person name="Sogaard-Andersen L."/>
        </authorList>
    </citation>
    <scope>NUCLEOTIDE SEQUENCE [LARGE SCALE GENOMIC DNA]</scope>
    <source>
        <strain evidence="3">DSM 14675 / JCM 12634 / Mx s8</strain>
    </source>
</reference>
<keyword evidence="3" id="KW-1185">Reference proteome</keyword>
<dbReference type="Proteomes" id="UP000011131">
    <property type="component" value="Chromosome"/>
</dbReference>
<sequence>MKALLVFVAASFFALATVGVMRAMCWLSGLPPHPEVLVSVAVGAGFVSLIPLCVYFEGRS</sequence>
<accession>L7U9Z8</accession>
<evidence type="ECO:0000313" key="3">
    <source>
        <dbReference type="Proteomes" id="UP000011131"/>
    </source>
</evidence>
<dbReference type="RefSeq" id="WP_015347551.1">
    <property type="nucleotide sequence ID" value="NC_020126.1"/>
</dbReference>
<name>L7U9Z8_MYXSD</name>
<evidence type="ECO:0000313" key="2">
    <source>
        <dbReference type="EMBL" id="AGC43289.1"/>
    </source>
</evidence>
<organism evidence="2 3">
    <name type="scientific">Myxococcus stipitatus (strain DSM 14675 / JCM 12634 / Mx s8)</name>
    <dbReference type="NCBI Taxonomy" id="1278073"/>
    <lineage>
        <taxon>Bacteria</taxon>
        <taxon>Pseudomonadati</taxon>
        <taxon>Myxococcota</taxon>
        <taxon>Myxococcia</taxon>
        <taxon>Myxococcales</taxon>
        <taxon>Cystobacterineae</taxon>
        <taxon>Myxococcaceae</taxon>
        <taxon>Myxococcus</taxon>
    </lineage>
</organism>
<dbReference type="KEGG" id="msd:MYSTI_01960"/>
<gene>
    <name evidence="2" type="ordered locus">MYSTI_01960</name>
</gene>